<evidence type="ECO:0000256" key="1">
    <source>
        <dbReference type="ARBA" id="ARBA00010641"/>
    </source>
</evidence>
<sequence>MKNDLISKIFMDKMNIIHCYLIKLGCNHEDAEDITQDTFYKALKYIDGIDVSQISSWLFRVAINRYYDLCRAKKRHVQVIIDEEIFKSDNNLCEDYIIDLERKGDVLKILNSLNNIQKNLLILKYNMDLSYKEISNVLDINESTVKTYLFRARAQFKNKWGVMYNE</sequence>
<keyword evidence="4" id="KW-0804">Transcription</keyword>
<dbReference type="GO" id="GO:0016987">
    <property type="term" value="F:sigma factor activity"/>
    <property type="evidence" value="ECO:0007669"/>
    <property type="project" value="UniProtKB-KW"/>
</dbReference>
<dbReference type="Gene3D" id="1.10.1740.10">
    <property type="match status" value="1"/>
</dbReference>
<dbReference type="InterPro" id="IPR014284">
    <property type="entry name" value="RNA_pol_sigma-70_dom"/>
</dbReference>
<feature type="domain" description="RNA polymerase sigma factor 70 region 4 type 2" evidence="6">
    <location>
        <begin position="105"/>
        <end position="155"/>
    </location>
</feature>
<dbReference type="InterPro" id="IPR013325">
    <property type="entry name" value="RNA_pol_sigma_r2"/>
</dbReference>
<dbReference type="InterPro" id="IPR039425">
    <property type="entry name" value="RNA_pol_sigma-70-like"/>
</dbReference>
<dbReference type="Pfam" id="PF08281">
    <property type="entry name" value="Sigma70_r4_2"/>
    <property type="match status" value="1"/>
</dbReference>
<evidence type="ECO:0000313" key="7">
    <source>
        <dbReference type="EMBL" id="MPQ62529.1"/>
    </source>
</evidence>
<dbReference type="GO" id="GO:0003677">
    <property type="term" value="F:DNA binding"/>
    <property type="evidence" value="ECO:0007669"/>
    <property type="project" value="InterPro"/>
</dbReference>
<evidence type="ECO:0000256" key="3">
    <source>
        <dbReference type="ARBA" id="ARBA00023082"/>
    </source>
</evidence>
<name>A0A5N7INN2_9CLOT</name>
<dbReference type="Proteomes" id="UP000342249">
    <property type="component" value="Unassembled WGS sequence"/>
</dbReference>
<comment type="caution">
    <text evidence="7">The sequence shown here is derived from an EMBL/GenBank/DDBJ whole genome shotgun (WGS) entry which is preliminary data.</text>
</comment>
<dbReference type="SUPFAM" id="SSF88946">
    <property type="entry name" value="Sigma2 domain of RNA polymerase sigma factors"/>
    <property type="match status" value="1"/>
</dbReference>
<dbReference type="PANTHER" id="PTHR43133:SF51">
    <property type="entry name" value="RNA POLYMERASE SIGMA FACTOR"/>
    <property type="match status" value="1"/>
</dbReference>
<dbReference type="Pfam" id="PF04542">
    <property type="entry name" value="Sigma70_r2"/>
    <property type="match status" value="1"/>
</dbReference>
<accession>A0A5N7INN2</accession>
<evidence type="ECO:0000259" key="6">
    <source>
        <dbReference type="Pfam" id="PF08281"/>
    </source>
</evidence>
<keyword evidence="2" id="KW-0805">Transcription regulation</keyword>
<dbReference type="AlphaFoldDB" id="A0A5N7INN2"/>
<dbReference type="PANTHER" id="PTHR43133">
    <property type="entry name" value="RNA POLYMERASE ECF-TYPE SIGMA FACTO"/>
    <property type="match status" value="1"/>
</dbReference>
<dbReference type="InterPro" id="IPR036388">
    <property type="entry name" value="WH-like_DNA-bd_sf"/>
</dbReference>
<dbReference type="CDD" id="cd06171">
    <property type="entry name" value="Sigma70_r4"/>
    <property type="match status" value="1"/>
</dbReference>
<reference evidence="7 8" key="1">
    <citation type="journal article" date="2019" name="Lett. Appl. Microbiol.">
        <title>A case of 'blown pack' spoilage of vacuum-packaged pork likely associated with Clostridium estertheticum in Canada.</title>
        <authorList>
            <person name="Zhang P."/>
            <person name="Ward P."/>
            <person name="McMullen L.M."/>
            <person name="Yang X."/>
        </authorList>
    </citation>
    <scope>NUCLEOTIDE SEQUENCE [LARGE SCALE GENOMIC DNA]</scope>
    <source>
        <strain evidence="7 8">MA19</strain>
    </source>
</reference>
<evidence type="ECO:0000256" key="4">
    <source>
        <dbReference type="ARBA" id="ARBA00023163"/>
    </source>
</evidence>
<dbReference type="EMBL" id="SPSF01000028">
    <property type="protein sequence ID" value="MPQ62529.1"/>
    <property type="molecule type" value="Genomic_DNA"/>
</dbReference>
<comment type="similarity">
    <text evidence="1">Belongs to the sigma-70 factor family. ECF subfamily.</text>
</comment>
<keyword evidence="3" id="KW-0731">Sigma factor</keyword>
<evidence type="ECO:0000259" key="5">
    <source>
        <dbReference type="Pfam" id="PF04542"/>
    </source>
</evidence>
<protein>
    <submittedName>
        <fullName evidence="7">RNA polymerase sigma factor</fullName>
    </submittedName>
</protein>
<gene>
    <name evidence="7" type="ORF">E4V82_10450</name>
</gene>
<dbReference type="InterPro" id="IPR013249">
    <property type="entry name" value="RNA_pol_sigma70_r4_t2"/>
</dbReference>
<proteinExistence type="inferred from homology"/>
<dbReference type="InterPro" id="IPR007627">
    <property type="entry name" value="RNA_pol_sigma70_r2"/>
</dbReference>
<dbReference type="Gene3D" id="1.10.10.10">
    <property type="entry name" value="Winged helix-like DNA-binding domain superfamily/Winged helix DNA-binding domain"/>
    <property type="match status" value="1"/>
</dbReference>
<dbReference type="NCBIfam" id="TIGR02937">
    <property type="entry name" value="sigma70-ECF"/>
    <property type="match status" value="1"/>
</dbReference>
<evidence type="ECO:0000256" key="2">
    <source>
        <dbReference type="ARBA" id="ARBA00023015"/>
    </source>
</evidence>
<dbReference type="GO" id="GO:0006352">
    <property type="term" value="P:DNA-templated transcription initiation"/>
    <property type="evidence" value="ECO:0007669"/>
    <property type="project" value="InterPro"/>
</dbReference>
<dbReference type="InterPro" id="IPR013324">
    <property type="entry name" value="RNA_pol_sigma_r3/r4-like"/>
</dbReference>
<dbReference type="SUPFAM" id="SSF88659">
    <property type="entry name" value="Sigma3 and sigma4 domains of RNA polymerase sigma factors"/>
    <property type="match status" value="1"/>
</dbReference>
<dbReference type="RefSeq" id="WP_152752270.1">
    <property type="nucleotide sequence ID" value="NZ_JAHLDS010000019.1"/>
</dbReference>
<evidence type="ECO:0000313" key="8">
    <source>
        <dbReference type="Proteomes" id="UP000342249"/>
    </source>
</evidence>
<organism evidence="7 8">
    <name type="scientific">Clostridium estertheticum</name>
    <dbReference type="NCBI Taxonomy" id="238834"/>
    <lineage>
        <taxon>Bacteria</taxon>
        <taxon>Bacillati</taxon>
        <taxon>Bacillota</taxon>
        <taxon>Clostridia</taxon>
        <taxon>Eubacteriales</taxon>
        <taxon>Clostridiaceae</taxon>
        <taxon>Clostridium</taxon>
    </lineage>
</organism>
<feature type="domain" description="RNA polymerase sigma-70 region 2" evidence="5">
    <location>
        <begin position="22"/>
        <end position="75"/>
    </location>
</feature>